<proteinExistence type="predicted"/>
<sequence length="193" mass="21491">MLLFFDQLPLNAAFDKVRTLEKMMRYAAFSNQHSRFLANCVRHGLRMCPSFNCGTSARIRKTGQKAPGPYFRLPPSIQALFITLCTKGTPAARLPRAHREPPQTDKNLRGLAGTLFPQASRAFVPPQDAVTSALRKGRTFTGCDNFRVAYRTYAHLAEVPLFSGSSLTTSESSFIISRSSTFMRLSSYTKAKS</sequence>
<gene>
    <name evidence="1" type="ORF">NBRC111894_299</name>
</gene>
<organism evidence="1 2">
    <name type="scientific">Sporolactobacillus inulinus</name>
    <dbReference type="NCBI Taxonomy" id="2078"/>
    <lineage>
        <taxon>Bacteria</taxon>
        <taxon>Bacillati</taxon>
        <taxon>Bacillota</taxon>
        <taxon>Bacilli</taxon>
        <taxon>Bacillales</taxon>
        <taxon>Sporolactobacillaceae</taxon>
        <taxon>Sporolactobacillus</taxon>
    </lineage>
</organism>
<comment type="caution">
    <text evidence="1">The sequence shown here is derived from an EMBL/GenBank/DDBJ whole genome shotgun (WGS) entry which is preliminary data.</text>
</comment>
<dbReference type="Proteomes" id="UP000319716">
    <property type="component" value="Unassembled WGS sequence"/>
</dbReference>
<evidence type="ECO:0000313" key="2">
    <source>
        <dbReference type="Proteomes" id="UP000319716"/>
    </source>
</evidence>
<dbReference type="EMBL" id="BEXB01000002">
    <property type="protein sequence ID" value="GAY74745.1"/>
    <property type="molecule type" value="Genomic_DNA"/>
</dbReference>
<protein>
    <submittedName>
        <fullName evidence="1">Uncharacterized protein</fullName>
    </submittedName>
</protein>
<reference evidence="1 2" key="1">
    <citation type="submission" date="2017-11" db="EMBL/GenBank/DDBJ databases">
        <title>Draft Genome Sequence of Sporolactobacillus inulinus NBRC 111894 Isolated from Koso, a Japanese Sugar-Vegetable Fermented Beverage.</title>
        <authorList>
            <person name="Chiou T.Y."/>
            <person name="Oshima K."/>
            <person name="Suda W."/>
            <person name="Hattori M."/>
            <person name="Takahashi T."/>
        </authorList>
    </citation>
    <scope>NUCLEOTIDE SEQUENCE [LARGE SCALE GENOMIC DNA]</scope>
    <source>
        <strain evidence="1 2">NBRC111894</strain>
    </source>
</reference>
<dbReference type="AlphaFoldDB" id="A0A4Y1Z6T4"/>
<evidence type="ECO:0000313" key="1">
    <source>
        <dbReference type="EMBL" id="GAY74745.1"/>
    </source>
</evidence>
<accession>A0A4Y1Z6T4</accession>
<name>A0A4Y1Z6T4_9BACL</name>